<dbReference type="GO" id="GO:0005829">
    <property type="term" value="C:cytosol"/>
    <property type="evidence" value="ECO:0007669"/>
    <property type="project" value="TreeGrafter"/>
</dbReference>
<comment type="function">
    <text evidence="3">Required for maturation of 30S ribosomal subunits.</text>
</comment>
<dbReference type="InterPro" id="IPR028989">
    <property type="entry name" value="RimP_N"/>
</dbReference>
<dbReference type="HAMAP" id="MF_01077">
    <property type="entry name" value="RimP"/>
    <property type="match status" value="1"/>
</dbReference>
<organism evidence="5 6">
    <name type="scientific">Anaerococcus lactolyticus S7-1-13</name>
    <dbReference type="NCBI Taxonomy" id="1284686"/>
    <lineage>
        <taxon>Bacteria</taxon>
        <taxon>Bacillati</taxon>
        <taxon>Bacillota</taxon>
        <taxon>Tissierellia</taxon>
        <taxon>Tissierellales</taxon>
        <taxon>Peptoniphilaceae</taxon>
        <taxon>Anaerococcus</taxon>
    </lineage>
</organism>
<dbReference type="AlphaFoldDB" id="A0A095X3E6"/>
<dbReference type="InterPro" id="IPR003728">
    <property type="entry name" value="Ribosome_maturation_RimP"/>
</dbReference>
<gene>
    <name evidence="3" type="primary">rimP</name>
    <name evidence="5" type="ORF">HMPREF1630_03440</name>
</gene>
<sequence length="147" mass="16951">MDLIEKLKNALESDIENLGYDLVDLEFIGGKDGNRLIFYIYKEDGITIDDCERVSGFLDEKLDELDLIKSSYYLEVSSQDLSRPLKTDKDLLRNKDELLKIKLKNGDLILAKMKDIKDESIVFAKEDGKDIEINKSDIKEIKIEIVF</sequence>
<dbReference type="InterPro" id="IPR035956">
    <property type="entry name" value="RimP_N_sf"/>
</dbReference>
<dbReference type="RefSeq" id="WP_004828455.1">
    <property type="nucleotide sequence ID" value="NZ_JRMW01000027.1"/>
</dbReference>
<keyword evidence="2 3" id="KW-0690">Ribosome biogenesis</keyword>
<dbReference type="Pfam" id="PF02576">
    <property type="entry name" value="RimP_N"/>
    <property type="match status" value="1"/>
</dbReference>
<feature type="domain" description="Ribosome maturation factor RimP N-terminal" evidence="4">
    <location>
        <begin position="14"/>
        <end position="78"/>
    </location>
</feature>
<evidence type="ECO:0000256" key="2">
    <source>
        <dbReference type="ARBA" id="ARBA00022517"/>
    </source>
</evidence>
<dbReference type="Gene3D" id="3.30.300.70">
    <property type="entry name" value="RimP-like superfamily, N-terminal"/>
    <property type="match status" value="1"/>
</dbReference>
<evidence type="ECO:0000259" key="4">
    <source>
        <dbReference type="Pfam" id="PF02576"/>
    </source>
</evidence>
<comment type="similarity">
    <text evidence="3">Belongs to the RimP family.</text>
</comment>
<evidence type="ECO:0000256" key="3">
    <source>
        <dbReference type="HAMAP-Rule" id="MF_01077"/>
    </source>
</evidence>
<dbReference type="GO" id="GO:0000028">
    <property type="term" value="P:ribosomal small subunit assembly"/>
    <property type="evidence" value="ECO:0007669"/>
    <property type="project" value="TreeGrafter"/>
</dbReference>
<comment type="subcellular location">
    <subcellularLocation>
        <location evidence="3">Cytoplasm</location>
    </subcellularLocation>
</comment>
<comment type="caution">
    <text evidence="5">The sequence shown here is derived from an EMBL/GenBank/DDBJ whole genome shotgun (WGS) entry which is preliminary data.</text>
</comment>
<dbReference type="SUPFAM" id="SSF75420">
    <property type="entry name" value="YhbC-like, N-terminal domain"/>
    <property type="match status" value="1"/>
</dbReference>
<proteinExistence type="inferred from homology"/>
<dbReference type="OrthoDB" id="9805006at2"/>
<dbReference type="GO" id="GO:0006412">
    <property type="term" value="P:translation"/>
    <property type="evidence" value="ECO:0007669"/>
    <property type="project" value="TreeGrafter"/>
</dbReference>
<reference evidence="5 6" key="1">
    <citation type="submission" date="2014-07" db="EMBL/GenBank/DDBJ databases">
        <authorList>
            <person name="McCorrison J."/>
            <person name="Sanka R."/>
            <person name="Torralba M."/>
            <person name="Gillis M."/>
            <person name="Haft D.H."/>
            <person name="Methe B."/>
            <person name="Sutton G."/>
            <person name="Nelson K.E."/>
        </authorList>
    </citation>
    <scope>NUCLEOTIDE SEQUENCE [LARGE SCALE GENOMIC DNA]</scope>
    <source>
        <strain evidence="5 6">S7-1-13</strain>
    </source>
</reference>
<dbReference type="eggNOG" id="COG0779">
    <property type="taxonomic scope" value="Bacteria"/>
</dbReference>
<dbReference type="Proteomes" id="UP000029579">
    <property type="component" value="Unassembled WGS sequence"/>
</dbReference>
<name>A0A095X3E6_9FIRM</name>
<protein>
    <recommendedName>
        <fullName evidence="3">Ribosome maturation factor RimP</fullName>
    </recommendedName>
</protein>
<evidence type="ECO:0000313" key="6">
    <source>
        <dbReference type="Proteomes" id="UP000029579"/>
    </source>
</evidence>
<evidence type="ECO:0000256" key="1">
    <source>
        <dbReference type="ARBA" id="ARBA00022490"/>
    </source>
</evidence>
<dbReference type="PANTHER" id="PTHR33867">
    <property type="entry name" value="RIBOSOME MATURATION FACTOR RIMP"/>
    <property type="match status" value="1"/>
</dbReference>
<evidence type="ECO:0000313" key="5">
    <source>
        <dbReference type="EMBL" id="KGF04605.1"/>
    </source>
</evidence>
<dbReference type="EMBL" id="JRMW01000027">
    <property type="protein sequence ID" value="KGF04605.1"/>
    <property type="molecule type" value="Genomic_DNA"/>
</dbReference>
<accession>A0A095X3E6</accession>
<dbReference type="PANTHER" id="PTHR33867:SF1">
    <property type="entry name" value="RIBOSOME MATURATION FACTOR RIMP"/>
    <property type="match status" value="1"/>
</dbReference>
<keyword evidence="1 3" id="KW-0963">Cytoplasm</keyword>